<feature type="domain" description="ABC3 transporter permease C-terminal" evidence="8">
    <location>
        <begin position="283"/>
        <end position="400"/>
    </location>
</feature>
<evidence type="ECO:0000313" key="10">
    <source>
        <dbReference type="Proteomes" id="UP001171902"/>
    </source>
</evidence>
<dbReference type="PANTHER" id="PTHR30572">
    <property type="entry name" value="MEMBRANE COMPONENT OF TRANSPORTER-RELATED"/>
    <property type="match status" value="1"/>
</dbReference>
<feature type="transmembrane region" description="Helical" evidence="7">
    <location>
        <begin position="493"/>
        <end position="514"/>
    </location>
</feature>
<feature type="transmembrane region" description="Helical" evidence="7">
    <location>
        <begin position="323"/>
        <end position="356"/>
    </location>
</feature>
<dbReference type="InterPro" id="IPR003838">
    <property type="entry name" value="ABC3_permease_C"/>
</dbReference>
<dbReference type="PANTHER" id="PTHR30572:SF4">
    <property type="entry name" value="ABC TRANSPORTER PERMEASE YTRF"/>
    <property type="match status" value="1"/>
</dbReference>
<name>A0ABT7YHM6_9ACTN</name>
<evidence type="ECO:0000313" key="9">
    <source>
        <dbReference type="EMBL" id="MDN3238132.1"/>
    </source>
</evidence>
<dbReference type="Pfam" id="PF02687">
    <property type="entry name" value="FtsX"/>
    <property type="match status" value="2"/>
</dbReference>
<keyword evidence="3 7" id="KW-0812">Transmembrane</keyword>
<evidence type="ECO:0000256" key="2">
    <source>
        <dbReference type="ARBA" id="ARBA00022475"/>
    </source>
</evidence>
<organism evidence="9 10">
    <name type="scientific">Glycomyces tritici</name>
    <dbReference type="NCBI Taxonomy" id="2665176"/>
    <lineage>
        <taxon>Bacteria</taxon>
        <taxon>Bacillati</taxon>
        <taxon>Actinomycetota</taxon>
        <taxon>Actinomycetes</taxon>
        <taxon>Glycomycetales</taxon>
        <taxon>Glycomycetaceae</taxon>
        <taxon>Glycomyces</taxon>
    </lineage>
</organism>
<dbReference type="EMBL" id="JAUEMJ010000001">
    <property type="protein sequence ID" value="MDN3238132.1"/>
    <property type="molecule type" value="Genomic_DNA"/>
</dbReference>
<feature type="transmembrane region" description="Helical" evidence="7">
    <location>
        <begin position="897"/>
        <end position="918"/>
    </location>
</feature>
<gene>
    <name evidence="9" type="ORF">QWI33_00205</name>
</gene>
<keyword evidence="2" id="KW-1003">Cell membrane</keyword>
<evidence type="ECO:0000256" key="6">
    <source>
        <dbReference type="ARBA" id="ARBA00038076"/>
    </source>
</evidence>
<proteinExistence type="inferred from homology"/>
<feature type="transmembrane region" description="Helical" evidence="7">
    <location>
        <begin position="447"/>
        <end position="472"/>
    </location>
</feature>
<keyword evidence="10" id="KW-1185">Reference proteome</keyword>
<feature type="transmembrane region" description="Helical" evidence="7">
    <location>
        <begin position="277"/>
        <end position="302"/>
    </location>
</feature>
<keyword evidence="4 7" id="KW-1133">Transmembrane helix</keyword>
<sequence length="930" mass="97479">MILSSQRLAYRIARREALRYKGRSALSIILLGLPLLAVAIGASAYDTMTLSKEETAEQYLGSADAFIEPAVPGVPIEQMNWDSQWITFDVPSDTRFEDSAGRDLADAEILAALPPGSSIAPYSLQSEGTTLQVENGGGLAQIQGYGYRLDDGLYEDAGLEYLEGSAPGAGEAVVNEAAAELLGIGVGDDLVLDEGAGELQVSGIVELPWNLNGPFAIAESFPADALGWLVDAPAPLTKEQALTLNGLGLTVWAGSLLNEPPSPAYLESSDVVDEAELMIYGLIVVVVMMEVILLAGPAFAISARRRTREFALMSANGATPGQIRAVVLAGGVLFGAIAAAAAIAIGVGLIAAGLPWLEQVMGYRSAGLRVLPSLQASLVGAAIATGLLSALAAAVSASRVNVIAALTGRVPRRHGSKRWLAIGVAMVAAGIASAVVGALFVSLPLMAAAIVLAQFGLVACTPALLAAAARIGRRLPLAPRLALREAGRNRGSAAPAIAAVLGVVAGGMAFSMMATAESVRSEQSQEQILPQGTMTLTFMGTSDDGATDWDAAVAEVEPQLRSRLGDVIITPVPEYAGWDGCGTVVDTTKEDVDCQWSPVRPEEHRCPYWEADTSTDAAERAAVDAARRDPRCDELLSESWVYADQIVGTTDPAVVAAYTDLEGAELDRAIEVLESGGLLVADEWALTDAGTVVLQQYLTVWDANGGSTESQAATLELPAMAVEKGQLGLDQMLVSPEAAEAMGFVRSQGQQQFLVTPESEPEAADLEALTTDVDREVLGGEAWAIFTVVDYSDPFLRYLVMAVTGLCALVALGATAVSTGLIVAEQRRDMATLGAVGAAPGLRRRFAMWQTLVIAVLGTVLGVIAAFIGYAVLREALNRPLQFQYPFETLYGWELPWASFAVVLMAVPLVAAVGAVVFTKATLPSERRIT</sequence>
<evidence type="ECO:0000256" key="7">
    <source>
        <dbReference type="SAM" id="Phobius"/>
    </source>
</evidence>
<keyword evidence="5 7" id="KW-0472">Membrane</keyword>
<evidence type="ECO:0000256" key="1">
    <source>
        <dbReference type="ARBA" id="ARBA00004651"/>
    </source>
</evidence>
<evidence type="ECO:0000256" key="4">
    <source>
        <dbReference type="ARBA" id="ARBA00022989"/>
    </source>
</evidence>
<protein>
    <recommendedName>
        <fullName evidence="8">ABC3 transporter permease C-terminal domain-containing protein</fullName>
    </recommendedName>
</protein>
<comment type="subcellular location">
    <subcellularLocation>
        <location evidence="1">Cell membrane</location>
        <topology evidence="1">Multi-pass membrane protein</topology>
    </subcellularLocation>
</comment>
<dbReference type="InterPro" id="IPR050250">
    <property type="entry name" value="Macrolide_Exporter_MacB"/>
</dbReference>
<feature type="transmembrane region" description="Helical" evidence="7">
    <location>
        <begin position="376"/>
        <end position="398"/>
    </location>
</feature>
<evidence type="ECO:0000256" key="5">
    <source>
        <dbReference type="ARBA" id="ARBA00023136"/>
    </source>
</evidence>
<feature type="transmembrane region" description="Helical" evidence="7">
    <location>
        <begin position="419"/>
        <end position="441"/>
    </location>
</feature>
<reference evidence="9" key="1">
    <citation type="submission" date="2023-06" db="EMBL/GenBank/DDBJ databases">
        <title>Gycomyces niveus sp.nov., a novel actinomycete isolated from soil in Shouguang.</title>
        <authorList>
            <person name="Yang X."/>
            <person name="Zhao J."/>
        </authorList>
    </citation>
    <scope>NUCLEOTIDE SEQUENCE</scope>
    <source>
        <strain evidence="9">NEAU C2</strain>
    </source>
</reference>
<dbReference type="Proteomes" id="UP001171902">
    <property type="component" value="Unassembled WGS sequence"/>
</dbReference>
<accession>A0ABT7YHM6</accession>
<evidence type="ECO:0000259" key="8">
    <source>
        <dbReference type="Pfam" id="PF02687"/>
    </source>
</evidence>
<comment type="caution">
    <text evidence="9">The sequence shown here is derived from an EMBL/GenBank/DDBJ whole genome shotgun (WGS) entry which is preliminary data.</text>
</comment>
<feature type="domain" description="ABC3 transporter permease C-terminal" evidence="8">
    <location>
        <begin position="803"/>
        <end position="914"/>
    </location>
</feature>
<comment type="similarity">
    <text evidence="6">Belongs to the ABC-4 integral membrane protein family.</text>
</comment>
<evidence type="ECO:0000256" key="3">
    <source>
        <dbReference type="ARBA" id="ARBA00022692"/>
    </source>
</evidence>
<dbReference type="RefSeq" id="WP_289953704.1">
    <property type="nucleotide sequence ID" value="NZ_JAUEMJ010000001.1"/>
</dbReference>
<feature type="transmembrane region" description="Helical" evidence="7">
    <location>
        <begin position="798"/>
        <end position="824"/>
    </location>
</feature>
<feature type="transmembrane region" description="Helical" evidence="7">
    <location>
        <begin position="852"/>
        <end position="873"/>
    </location>
</feature>